<protein>
    <submittedName>
        <fullName evidence="1">Uncharacterized protein</fullName>
    </submittedName>
</protein>
<dbReference type="EMBL" id="JARK01001423">
    <property type="protein sequence ID" value="EYC04617.1"/>
    <property type="molecule type" value="Genomic_DNA"/>
</dbReference>
<name>A0A016TPS2_9BILA</name>
<keyword evidence="2" id="KW-1185">Reference proteome</keyword>
<reference evidence="2" key="1">
    <citation type="journal article" date="2015" name="Nat. Genet.">
        <title>The genome and transcriptome of the zoonotic hookworm Ancylostoma ceylanicum identify infection-specific gene families.</title>
        <authorList>
            <person name="Schwarz E.M."/>
            <person name="Hu Y."/>
            <person name="Antoshechkin I."/>
            <person name="Miller M.M."/>
            <person name="Sternberg P.W."/>
            <person name="Aroian R.V."/>
        </authorList>
    </citation>
    <scope>NUCLEOTIDE SEQUENCE</scope>
    <source>
        <strain evidence="2">HY135</strain>
    </source>
</reference>
<gene>
    <name evidence="1" type="primary">Acey_s0087.g2115</name>
    <name evidence="1" type="ORF">Y032_0087g2115</name>
</gene>
<sequence>MAGGAPVSHPELYTPYNNVPSIICFTEEDIWRNAIEKKSAIKCADIGEGAEKNRYCARMFSCRRVWNRL</sequence>
<accession>A0A016TPS2</accession>
<dbReference type="AlphaFoldDB" id="A0A016TPS2"/>
<dbReference type="Proteomes" id="UP000024635">
    <property type="component" value="Unassembled WGS sequence"/>
</dbReference>
<organism evidence="1 2">
    <name type="scientific">Ancylostoma ceylanicum</name>
    <dbReference type="NCBI Taxonomy" id="53326"/>
    <lineage>
        <taxon>Eukaryota</taxon>
        <taxon>Metazoa</taxon>
        <taxon>Ecdysozoa</taxon>
        <taxon>Nematoda</taxon>
        <taxon>Chromadorea</taxon>
        <taxon>Rhabditida</taxon>
        <taxon>Rhabditina</taxon>
        <taxon>Rhabditomorpha</taxon>
        <taxon>Strongyloidea</taxon>
        <taxon>Ancylostomatidae</taxon>
        <taxon>Ancylostomatinae</taxon>
        <taxon>Ancylostoma</taxon>
    </lineage>
</organism>
<proteinExistence type="predicted"/>
<evidence type="ECO:0000313" key="2">
    <source>
        <dbReference type="Proteomes" id="UP000024635"/>
    </source>
</evidence>
<comment type="caution">
    <text evidence="1">The sequence shown here is derived from an EMBL/GenBank/DDBJ whole genome shotgun (WGS) entry which is preliminary data.</text>
</comment>
<evidence type="ECO:0000313" key="1">
    <source>
        <dbReference type="EMBL" id="EYC04617.1"/>
    </source>
</evidence>